<dbReference type="EMBL" id="CP006867">
    <property type="protein sequence ID" value="ALU12713.1"/>
    <property type="molecule type" value="Genomic_DNA"/>
</dbReference>
<feature type="transmembrane region" description="Helical" evidence="5">
    <location>
        <begin position="47"/>
        <end position="66"/>
    </location>
</feature>
<evidence type="ECO:0000256" key="2">
    <source>
        <dbReference type="ARBA" id="ARBA00022692"/>
    </source>
</evidence>
<evidence type="ECO:0000256" key="1">
    <source>
        <dbReference type="ARBA" id="ARBA00004141"/>
    </source>
</evidence>
<organism evidence="6 7">
    <name type="scientific">Ignicoccus islandicus DSM 13165</name>
    <dbReference type="NCBI Taxonomy" id="940295"/>
    <lineage>
        <taxon>Archaea</taxon>
        <taxon>Thermoproteota</taxon>
        <taxon>Thermoprotei</taxon>
        <taxon>Desulfurococcales</taxon>
        <taxon>Desulfurococcaceae</taxon>
        <taxon>Ignicoccus</taxon>
    </lineage>
</organism>
<dbReference type="PANTHER" id="PTHR43701:SF2">
    <property type="entry name" value="MEMBRANE TRANSPORTER PROTEIN YJNA-RELATED"/>
    <property type="match status" value="1"/>
</dbReference>
<dbReference type="Proteomes" id="UP000060778">
    <property type="component" value="Chromosome"/>
</dbReference>
<evidence type="ECO:0000313" key="7">
    <source>
        <dbReference type="Proteomes" id="UP000060778"/>
    </source>
</evidence>
<evidence type="ECO:0000256" key="5">
    <source>
        <dbReference type="RuleBase" id="RU363041"/>
    </source>
</evidence>
<keyword evidence="5" id="KW-1003">Cell membrane</keyword>
<gene>
    <name evidence="6" type="ORF">EYM_06705</name>
</gene>
<sequence>MQANLIGFAEILVIAIITGVVASLFGVGGGVISIPSMIFLLGVDPSVAVGTNSVIIIASTLSSAWFHLRQGTLRKEGIYLGIGGVIGTVIGNYLFLIASQMKVMDKVLGILFIIISALVVTKTKGTRTEPPEKTALILSGVLLGTFAGLAGMSGGVLINPILMLVFDMDVKIAIGTSVAALPMTAIASALPKIAWGYVDWELALAFLPGIIIGTKIGSKLMKEMDRAKLKKLFALLMLLMGVKMLI</sequence>
<dbReference type="PANTHER" id="PTHR43701">
    <property type="entry name" value="MEMBRANE TRANSPORTER PROTEIN MJ0441-RELATED"/>
    <property type="match status" value="1"/>
</dbReference>
<dbReference type="GeneID" id="30680715"/>
<name>A0A0U3FAK9_9CREN</name>
<reference evidence="6 7" key="1">
    <citation type="submission" date="2013-11" db="EMBL/GenBank/DDBJ databases">
        <title>Comparative genomics of Ignicoccus.</title>
        <authorList>
            <person name="Podar M."/>
        </authorList>
    </citation>
    <scope>NUCLEOTIDE SEQUENCE [LARGE SCALE GENOMIC DNA]</scope>
    <source>
        <strain evidence="6 7">DSM 13165</strain>
    </source>
</reference>
<dbReference type="KEGG" id="iis:EYM_06705"/>
<evidence type="ECO:0000256" key="3">
    <source>
        <dbReference type="ARBA" id="ARBA00022989"/>
    </source>
</evidence>
<accession>A0A0U3FAK9</accession>
<keyword evidence="3 5" id="KW-1133">Transmembrane helix</keyword>
<feature type="transmembrane region" description="Helical" evidence="5">
    <location>
        <begin position="78"/>
        <end position="101"/>
    </location>
</feature>
<evidence type="ECO:0000256" key="4">
    <source>
        <dbReference type="ARBA" id="ARBA00023136"/>
    </source>
</evidence>
<dbReference type="Pfam" id="PF01925">
    <property type="entry name" value="TauE"/>
    <property type="match status" value="1"/>
</dbReference>
<protein>
    <recommendedName>
        <fullName evidence="5">Probable membrane transporter protein</fullName>
    </recommendedName>
</protein>
<dbReference type="STRING" id="940295.EYM_06705"/>
<keyword evidence="2 5" id="KW-0812">Transmembrane</keyword>
<feature type="transmembrane region" description="Helical" evidence="5">
    <location>
        <begin position="107"/>
        <end position="123"/>
    </location>
</feature>
<keyword evidence="4 5" id="KW-0472">Membrane</keyword>
<dbReference type="AlphaFoldDB" id="A0A0U3FAK9"/>
<dbReference type="InterPro" id="IPR051598">
    <property type="entry name" value="TSUP/Inactive_protease-like"/>
</dbReference>
<dbReference type="InterPro" id="IPR002781">
    <property type="entry name" value="TM_pro_TauE-like"/>
</dbReference>
<evidence type="ECO:0000313" key="6">
    <source>
        <dbReference type="EMBL" id="ALU12713.1"/>
    </source>
</evidence>
<feature type="transmembrane region" description="Helical" evidence="5">
    <location>
        <begin position="12"/>
        <end position="41"/>
    </location>
</feature>
<feature type="transmembrane region" description="Helical" evidence="5">
    <location>
        <begin position="135"/>
        <end position="158"/>
    </location>
</feature>
<proteinExistence type="inferred from homology"/>
<dbReference type="GO" id="GO:0005886">
    <property type="term" value="C:plasma membrane"/>
    <property type="evidence" value="ECO:0007669"/>
    <property type="project" value="UniProtKB-SubCell"/>
</dbReference>
<comment type="similarity">
    <text evidence="5">Belongs to the 4-toluene sulfonate uptake permease (TSUP) (TC 2.A.102) family.</text>
</comment>
<keyword evidence="7" id="KW-1185">Reference proteome</keyword>
<feature type="transmembrane region" description="Helical" evidence="5">
    <location>
        <begin position="200"/>
        <end position="217"/>
    </location>
</feature>
<dbReference type="RefSeq" id="WP_075050263.1">
    <property type="nucleotide sequence ID" value="NZ_CP006867.1"/>
</dbReference>
<dbReference type="OrthoDB" id="57092at2157"/>
<comment type="subcellular location">
    <subcellularLocation>
        <location evidence="5">Cell membrane</location>
        <topology evidence="5">Multi-pass membrane protein</topology>
    </subcellularLocation>
    <subcellularLocation>
        <location evidence="1">Membrane</location>
        <topology evidence="1">Multi-pass membrane protein</topology>
    </subcellularLocation>
</comment>